<organism evidence="4 5">
    <name type="scientific">Macrolepiota fuliginosa MF-IS2</name>
    <dbReference type="NCBI Taxonomy" id="1400762"/>
    <lineage>
        <taxon>Eukaryota</taxon>
        <taxon>Fungi</taxon>
        <taxon>Dikarya</taxon>
        <taxon>Basidiomycota</taxon>
        <taxon>Agaricomycotina</taxon>
        <taxon>Agaricomycetes</taxon>
        <taxon>Agaricomycetidae</taxon>
        <taxon>Agaricales</taxon>
        <taxon>Agaricineae</taxon>
        <taxon>Agaricaceae</taxon>
        <taxon>Macrolepiota</taxon>
    </lineage>
</organism>
<dbReference type="InterPro" id="IPR036533">
    <property type="entry name" value="BAG_dom_sf"/>
</dbReference>
<dbReference type="EMBL" id="MU151051">
    <property type="protein sequence ID" value="KAF9454983.1"/>
    <property type="molecule type" value="Genomic_DNA"/>
</dbReference>
<feature type="domain" description="BAG" evidence="3">
    <location>
        <begin position="409"/>
        <end position="453"/>
    </location>
</feature>
<dbReference type="Gene3D" id="1.20.58.120">
    <property type="entry name" value="BAG domain"/>
    <property type="match status" value="1"/>
</dbReference>
<sequence length="709" mass="78647">MYPYTFSSNIYSRAPHFGYNFKHLAAHPHPLDLRQSRLAPQSFAYQINSPYTRDTAYYPSNDRLESLRLQVQEEEQVAKLEALRQRRHELEQEEIKSAVERHRREIEELAHRERAMKLHEFEIAREAEELRRLGVSAAAVAAQASSPTRLSYPPAQYTTNFLGQQVMYCPCVCNAERNANIVQTFQHDEVAKVFVKRRSEEPSLSNLSARRTQQFKIPDVQRPNIPEKSSASQASAGSAAFVDFDHILNLLESANQSKREERKLSPSQFRQTAVPQAVPKERFERRLGNEYAKEVHDTIQAFLNSLEDWKTTPPPVPQPSSVNNHAMPIPQDKGKSKELPAVATEFKSFPEDVGGAMTCVKDIESRFHALENEFVFPDKVDFVTPALPGASPAHFTTHLAYTANNQPIRFYEHTLNRLLNQLDSVNSFGNEGLRNRRKNVVQKVEHALEVLEQEVRGRWIANAARESKKHKVIIEDVTSPEEYLMSSTSVTASQDPNSNTEKVPIAESTPAPSQPIGEPIPSLSQPEVADRNTTESEAPTEQVPAAAADGVPAQGASEATVEAEAVEIVTDNVEDPPVPSFLPESSVGEASEGVHLEDSESIPTPLSSEITEPAPNLVPSHDVQPREGPLADSQDDLSATVRVPMPVVEEPLSPMSTAPSDLDGESGVSENEAGGFLLEDGLMEDEMSKHISDAESIASDWSEMDAPTH</sequence>
<protein>
    <recommendedName>
        <fullName evidence="3">BAG domain-containing protein</fullName>
    </recommendedName>
</protein>
<feature type="region of interest" description="Disordered" evidence="2">
    <location>
        <begin position="485"/>
        <end position="672"/>
    </location>
</feature>
<dbReference type="Pfam" id="PF02179">
    <property type="entry name" value="BAG"/>
    <property type="match status" value="1"/>
</dbReference>
<evidence type="ECO:0000259" key="3">
    <source>
        <dbReference type="Pfam" id="PF02179"/>
    </source>
</evidence>
<dbReference type="Proteomes" id="UP000807342">
    <property type="component" value="Unassembled WGS sequence"/>
</dbReference>
<dbReference type="InterPro" id="IPR003103">
    <property type="entry name" value="BAG_domain"/>
</dbReference>
<gene>
    <name evidence="4" type="ORF">P691DRAFT_7460</name>
</gene>
<keyword evidence="5" id="KW-1185">Reference proteome</keyword>
<comment type="caution">
    <text evidence="4">The sequence shown here is derived from an EMBL/GenBank/DDBJ whole genome shotgun (WGS) entry which is preliminary data.</text>
</comment>
<dbReference type="GO" id="GO:0051087">
    <property type="term" value="F:protein-folding chaperone binding"/>
    <property type="evidence" value="ECO:0007669"/>
    <property type="project" value="InterPro"/>
</dbReference>
<reference evidence="4" key="1">
    <citation type="submission" date="2020-11" db="EMBL/GenBank/DDBJ databases">
        <authorList>
            <consortium name="DOE Joint Genome Institute"/>
            <person name="Ahrendt S."/>
            <person name="Riley R."/>
            <person name="Andreopoulos W."/>
            <person name="Labutti K."/>
            <person name="Pangilinan J."/>
            <person name="Ruiz-Duenas F.J."/>
            <person name="Barrasa J.M."/>
            <person name="Sanchez-Garcia M."/>
            <person name="Camarero S."/>
            <person name="Miyauchi S."/>
            <person name="Serrano A."/>
            <person name="Linde D."/>
            <person name="Babiker R."/>
            <person name="Drula E."/>
            <person name="Ayuso-Fernandez I."/>
            <person name="Pacheco R."/>
            <person name="Padilla G."/>
            <person name="Ferreira P."/>
            <person name="Barriuso J."/>
            <person name="Kellner H."/>
            <person name="Castanera R."/>
            <person name="Alfaro M."/>
            <person name="Ramirez L."/>
            <person name="Pisabarro A.G."/>
            <person name="Kuo A."/>
            <person name="Tritt A."/>
            <person name="Lipzen A."/>
            <person name="He G."/>
            <person name="Yan M."/>
            <person name="Ng V."/>
            <person name="Cullen D."/>
            <person name="Martin F."/>
            <person name="Rosso M.-N."/>
            <person name="Henrissat B."/>
            <person name="Hibbett D."/>
            <person name="Martinez A.T."/>
            <person name="Grigoriev I.V."/>
        </authorList>
    </citation>
    <scope>NUCLEOTIDE SEQUENCE</scope>
    <source>
        <strain evidence="4">MF-IS2</strain>
    </source>
</reference>
<name>A0A9P5XP37_9AGAR</name>
<keyword evidence="1" id="KW-0175">Coiled coil</keyword>
<accession>A0A9P5XP37</accession>
<dbReference type="SUPFAM" id="SSF63491">
    <property type="entry name" value="BAG domain"/>
    <property type="match status" value="1"/>
</dbReference>
<feature type="compositionally biased region" description="Polar residues" evidence="2">
    <location>
        <begin position="485"/>
        <end position="501"/>
    </location>
</feature>
<feature type="coiled-coil region" evidence="1">
    <location>
        <begin position="73"/>
        <end position="112"/>
    </location>
</feature>
<proteinExistence type="predicted"/>
<evidence type="ECO:0000256" key="1">
    <source>
        <dbReference type="SAM" id="Coils"/>
    </source>
</evidence>
<evidence type="ECO:0000256" key="2">
    <source>
        <dbReference type="SAM" id="MobiDB-lite"/>
    </source>
</evidence>
<dbReference type="OrthoDB" id="333905at2759"/>
<dbReference type="AlphaFoldDB" id="A0A9P5XP37"/>
<evidence type="ECO:0000313" key="4">
    <source>
        <dbReference type="EMBL" id="KAF9454983.1"/>
    </source>
</evidence>
<feature type="compositionally biased region" description="Low complexity" evidence="2">
    <location>
        <begin position="542"/>
        <end position="569"/>
    </location>
</feature>
<evidence type="ECO:0000313" key="5">
    <source>
        <dbReference type="Proteomes" id="UP000807342"/>
    </source>
</evidence>
<feature type="compositionally biased region" description="Polar residues" evidence="2">
    <location>
        <begin position="601"/>
        <end position="610"/>
    </location>
</feature>